<dbReference type="OMA" id="RYQFGWS"/>
<protein>
    <submittedName>
        <fullName evidence="4">Uncharacterized protein LOC108051037</fullName>
    </submittedName>
</protein>
<reference evidence="3" key="1">
    <citation type="journal article" date="2021" name="Elife">
        <title>Highly contiguous assemblies of 101 drosophilid genomes.</title>
        <authorList>
            <person name="Kim B.Y."/>
            <person name="Wang J.R."/>
            <person name="Miller D.E."/>
            <person name="Barmina O."/>
            <person name="Delaney E."/>
            <person name="Thompson A."/>
            <person name="Comeault A.A."/>
            <person name="Peede D."/>
            <person name="D'Agostino E.R."/>
            <person name="Pelaez J."/>
            <person name="Aguilar J.M."/>
            <person name="Haji D."/>
            <person name="Matsunaga T."/>
            <person name="Armstrong E.E."/>
            <person name="Zych M."/>
            <person name="Ogawa Y."/>
            <person name="Stamenkovic-Radak M."/>
            <person name="Jelic M."/>
            <person name="Veselinovic M.S."/>
            <person name="Tanaskovic M."/>
            <person name="Eric P."/>
            <person name="Gao J.J."/>
            <person name="Katoh T.K."/>
            <person name="Toda M.J."/>
            <person name="Watabe H."/>
            <person name="Watada M."/>
            <person name="Davis J.S."/>
            <person name="Moyle L.C."/>
            <person name="Manoli G."/>
            <person name="Bertolini E."/>
            <person name="Kostal V."/>
            <person name="Hawley R.S."/>
            <person name="Takahashi A."/>
            <person name="Jones C.D."/>
            <person name="Price D.K."/>
            <person name="Whiteman N."/>
            <person name="Kopp A."/>
            <person name="Matute D.R."/>
            <person name="Petrov D.A."/>
        </authorList>
    </citation>
    <scope>NUCLEOTIDE SEQUENCE [LARGE SCALE GENOMIC DNA]</scope>
</reference>
<accession>A0A6P4FLY8</accession>
<name>A0A6P4FLY8_DRORH</name>
<dbReference type="GeneID" id="108051037"/>
<dbReference type="InterPro" id="IPR010629">
    <property type="entry name" value="Ins_allergen"/>
</dbReference>
<keyword evidence="1" id="KW-0732">Signal</keyword>
<evidence type="ECO:0000313" key="3">
    <source>
        <dbReference type="Proteomes" id="UP001652680"/>
    </source>
</evidence>
<feature type="signal peptide" evidence="1">
    <location>
        <begin position="1"/>
        <end position="20"/>
    </location>
</feature>
<evidence type="ECO:0000256" key="1">
    <source>
        <dbReference type="SAM" id="SignalP"/>
    </source>
</evidence>
<dbReference type="Proteomes" id="UP001652680">
    <property type="component" value="Unassembled WGS sequence"/>
</dbReference>
<reference evidence="2" key="3">
    <citation type="submission" date="2025-05" db="UniProtKB">
        <authorList>
            <consortium name="EnsemblMetazoa"/>
        </authorList>
    </citation>
    <scope>IDENTIFICATION</scope>
</reference>
<gene>
    <name evidence="4" type="primary">LOC108051037</name>
    <name evidence="2" type="synonym">108051037</name>
</gene>
<evidence type="ECO:0000313" key="2">
    <source>
        <dbReference type="EnsemblMetazoa" id="XP_016988463.1"/>
    </source>
</evidence>
<sequence length="242" mass="27507">MRFIGCTFLAFSCLVAFSAANPALLAPIRTFSQNGTLVPQSNFALELKGVIRQIPNGQIEKLVQTYLLNDPEFQSLIRAINSIPAYQFYRQLLNQPEVRQLQQWIYQQIILSGGSPKIFEYLELEIKIFNKYPYWSQIVNGVSGFQSELVQIYPVELIRSLLEPSASQTSAQLSELWRRLVALKPVYERILATPAGKAIVTELQRLGVDVGGLDALIRYQFGWSNVTLAAQFSNYNYYSYGY</sequence>
<dbReference type="PANTHER" id="PTHR21163:SF0">
    <property type="entry name" value="GH08205P-RELATED"/>
    <property type="match status" value="1"/>
</dbReference>
<keyword evidence="3" id="KW-1185">Reference proteome</keyword>
<dbReference type="Pfam" id="PF06757">
    <property type="entry name" value="Ins_allergen_rp"/>
    <property type="match status" value="1"/>
</dbReference>
<dbReference type="RefSeq" id="XP_016988463.1">
    <property type="nucleotide sequence ID" value="XM_017132974.1"/>
</dbReference>
<dbReference type="EnsemblMetazoa" id="XM_017132974.2">
    <property type="protein sequence ID" value="XP_016988463.1"/>
    <property type="gene ID" value="LOC108051037"/>
</dbReference>
<dbReference type="PANTHER" id="PTHR21163">
    <property type="entry name" value="PROTEIN G12"/>
    <property type="match status" value="1"/>
</dbReference>
<reference evidence="4" key="2">
    <citation type="submission" date="2025-04" db="UniProtKB">
        <authorList>
            <consortium name="RefSeq"/>
        </authorList>
    </citation>
    <scope>IDENTIFICATION</scope>
</reference>
<feature type="chain" id="PRO_5027996640" evidence="1">
    <location>
        <begin position="21"/>
        <end position="242"/>
    </location>
</feature>
<dbReference type="OrthoDB" id="7882129at2759"/>
<proteinExistence type="predicted"/>
<dbReference type="AlphaFoldDB" id="A0A6P4FLY8"/>
<organism evidence="4">
    <name type="scientific">Drosophila rhopaloa</name>
    <name type="common">Fruit fly</name>
    <dbReference type="NCBI Taxonomy" id="1041015"/>
    <lineage>
        <taxon>Eukaryota</taxon>
        <taxon>Metazoa</taxon>
        <taxon>Ecdysozoa</taxon>
        <taxon>Arthropoda</taxon>
        <taxon>Hexapoda</taxon>
        <taxon>Insecta</taxon>
        <taxon>Pterygota</taxon>
        <taxon>Neoptera</taxon>
        <taxon>Endopterygota</taxon>
        <taxon>Diptera</taxon>
        <taxon>Brachycera</taxon>
        <taxon>Muscomorpha</taxon>
        <taxon>Ephydroidea</taxon>
        <taxon>Drosophilidae</taxon>
        <taxon>Drosophila</taxon>
        <taxon>Sophophora</taxon>
    </lineage>
</organism>
<evidence type="ECO:0000313" key="4">
    <source>
        <dbReference type="RefSeq" id="XP_016988463.1"/>
    </source>
</evidence>